<reference evidence="6" key="1">
    <citation type="journal article" date="2014" name="Int. J. Syst. Evol. Microbiol.">
        <title>Complete genome sequence of Corynebacterium casei LMG S-19264T (=DSM 44701T), isolated from a smear-ripened cheese.</title>
        <authorList>
            <consortium name="US DOE Joint Genome Institute (JGI-PGF)"/>
            <person name="Walter F."/>
            <person name="Albersmeier A."/>
            <person name="Kalinowski J."/>
            <person name="Ruckert C."/>
        </authorList>
    </citation>
    <scope>NUCLEOTIDE SEQUENCE</scope>
    <source>
        <strain evidence="6">VKM Ac-1321</strain>
    </source>
</reference>
<name>A0A9W6NSE4_9ACTN</name>
<feature type="compositionally biased region" description="Pro residues" evidence="4">
    <location>
        <begin position="13"/>
        <end position="22"/>
    </location>
</feature>
<keyword evidence="7" id="KW-1185">Reference proteome</keyword>
<dbReference type="Pfam" id="PF13365">
    <property type="entry name" value="Trypsin_2"/>
    <property type="match status" value="1"/>
</dbReference>
<feature type="region of interest" description="Disordered" evidence="4">
    <location>
        <begin position="75"/>
        <end position="94"/>
    </location>
</feature>
<evidence type="ECO:0000313" key="6">
    <source>
        <dbReference type="EMBL" id="GLL07047.1"/>
    </source>
</evidence>
<evidence type="ECO:0008006" key="8">
    <source>
        <dbReference type="Google" id="ProtNLM"/>
    </source>
</evidence>
<dbReference type="PANTHER" id="PTHR43343">
    <property type="entry name" value="PEPTIDASE S12"/>
    <property type="match status" value="1"/>
</dbReference>
<comment type="similarity">
    <text evidence="1">Belongs to the peptidase S1C family.</text>
</comment>
<gene>
    <name evidence="6" type="ORF">GCM10017581_087980</name>
</gene>
<dbReference type="SUPFAM" id="SSF50494">
    <property type="entry name" value="Trypsin-like serine proteases"/>
    <property type="match status" value="1"/>
</dbReference>
<keyword evidence="5" id="KW-1133">Transmembrane helix</keyword>
<evidence type="ECO:0000256" key="4">
    <source>
        <dbReference type="SAM" id="MobiDB-lite"/>
    </source>
</evidence>
<dbReference type="InterPro" id="IPR043504">
    <property type="entry name" value="Peptidase_S1_PA_chymotrypsin"/>
</dbReference>
<keyword evidence="5" id="KW-0472">Membrane</keyword>
<proteinExistence type="inferred from homology"/>
<keyword evidence="2" id="KW-0645">Protease</keyword>
<evidence type="ECO:0000256" key="2">
    <source>
        <dbReference type="ARBA" id="ARBA00022670"/>
    </source>
</evidence>
<dbReference type="PANTHER" id="PTHR43343:SF3">
    <property type="entry name" value="PROTEASE DO-LIKE 8, CHLOROPLASTIC"/>
    <property type="match status" value="1"/>
</dbReference>
<dbReference type="Gene3D" id="2.40.10.10">
    <property type="entry name" value="Trypsin-like serine proteases"/>
    <property type="match status" value="2"/>
</dbReference>
<dbReference type="InterPro" id="IPR051201">
    <property type="entry name" value="Chloro_Bact_Ser_Proteases"/>
</dbReference>
<evidence type="ECO:0000313" key="7">
    <source>
        <dbReference type="Proteomes" id="UP001143480"/>
    </source>
</evidence>
<dbReference type="GO" id="GO:0006508">
    <property type="term" value="P:proteolysis"/>
    <property type="evidence" value="ECO:0007669"/>
    <property type="project" value="UniProtKB-KW"/>
</dbReference>
<keyword evidence="3" id="KW-0378">Hydrolase</keyword>
<feature type="compositionally biased region" description="Low complexity" evidence="4">
    <location>
        <begin position="77"/>
        <end position="93"/>
    </location>
</feature>
<reference evidence="6" key="2">
    <citation type="submission" date="2023-01" db="EMBL/GenBank/DDBJ databases">
        <authorList>
            <person name="Sun Q."/>
            <person name="Evtushenko L."/>
        </authorList>
    </citation>
    <scope>NUCLEOTIDE SEQUENCE</scope>
    <source>
        <strain evidence="6">VKM Ac-1321</strain>
    </source>
</reference>
<dbReference type="AlphaFoldDB" id="A0A9W6NSE4"/>
<organism evidence="6 7">
    <name type="scientific">Dactylosporangium matsuzakiense</name>
    <dbReference type="NCBI Taxonomy" id="53360"/>
    <lineage>
        <taxon>Bacteria</taxon>
        <taxon>Bacillati</taxon>
        <taxon>Actinomycetota</taxon>
        <taxon>Actinomycetes</taxon>
        <taxon>Micromonosporales</taxon>
        <taxon>Micromonosporaceae</taxon>
        <taxon>Dactylosporangium</taxon>
    </lineage>
</organism>
<keyword evidence="5" id="KW-0812">Transmembrane</keyword>
<dbReference type="InterPro" id="IPR001940">
    <property type="entry name" value="Peptidase_S1C"/>
</dbReference>
<dbReference type="PRINTS" id="PR00834">
    <property type="entry name" value="PROTEASES2C"/>
</dbReference>
<dbReference type="InterPro" id="IPR009003">
    <property type="entry name" value="Peptidase_S1_PA"/>
</dbReference>
<dbReference type="GO" id="GO:0004252">
    <property type="term" value="F:serine-type endopeptidase activity"/>
    <property type="evidence" value="ECO:0007669"/>
    <property type="project" value="InterPro"/>
</dbReference>
<dbReference type="EMBL" id="BSFP01000083">
    <property type="protein sequence ID" value="GLL07047.1"/>
    <property type="molecule type" value="Genomic_DNA"/>
</dbReference>
<protein>
    <recommendedName>
        <fullName evidence="8">Trypsin-like peptidase</fullName>
    </recommendedName>
</protein>
<comment type="caution">
    <text evidence="6">The sequence shown here is derived from an EMBL/GenBank/DDBJ whole genome shotgun (WGS) entry which is preliminary data.</text>
</comment>
<accession>A0A9W6NSE4</accession>
<feature type="compositionally biased region" description="Basic and acidic residues" evidence="4">
    <location>
        <begin position="26"/>
        <end position="36"/>
    </location>
</feature>
<evidence type="ECO:0000256" key="5">
    <source>
        <dbReference type="SAM" id="Phobius"/>
    </source>
</evidence>
<evidence type="ECO:0000256" key="1">
    <source>
        <dbReference type="ARBA" id="ARBA00010541"/>
    </source>
</evidence>
<evidence type="ECO:0000256" key="3">
    <source>
        <dbReference type="ARBA" id="ARBA00022801"/>
    </source>
</evidence>
<feature type="region of interest" description="Disordered" evidence="4">
    <location>
        <begin position="1"/>
        <end position="40"/>
    </location>
</feature>
<dbReference type="Proteomes" id="UP001143480">
    <property type="component" value="Unassembled WGS sequence"/>
</dbReference>
<sequence>MQWAGPEVSIIPEPGPTPPAPAEPQKAADQEKRDSPGTKPVALRRRDLAVGVGVVVLAIIATGVLAFRAGGSGGAPAGARPSAAASPSASGPPTTAQIYQAVAPSVVTIQTTLPGGGATGTGVIANQAGLILTAFHVVKGGTAINIIYADGTESAATVSGSNAEMDIATLTPAAGPDVLVPAVMGNSGRIAVGNDVVAIGNPLGLTLSTTTGVISGLNRTAANPDGTKLTGLIQFDAAVNPGSSGGPLINARGEVIGIVVALANPTPAGTFVGIGFAVPIGAALGSTGPGEPGPAQ</sequence>
<feature type="transmembrane region" description="Helical" evidence="5">
    <location>
        <begin position="48"/>
        <end position="67"/>
    </location>
</feature>